<dbReference type="SUPFAM" id="SSF52540">
    <property type="entry name" value="P-loop containing nucleoside triphosphate hydrolases"/>
    <property type="match status" value="1"/>
</dbReference>
<dbReference type="InterPro" id="IPR027417">
    <property type="entry name" value="P-loop_NTPase"/>
</dbReference>
<evidence type="ECO:0000313" key="4">
    <source>
        <dbReference type="Proteomes" id="UP000325458"/>
    </source>
</evidence>
<reference evidence="1 3" key="1">
    <citation type="submission" date="2016-09" db="EMBL/GenBank/DDBJ databases">
        <title>Streptomyces platensis DSM40041, a candidate organism with high potential of specific P450 cytochromes.</title>
        <authorList>
            <person name="Grumaz C."/>
            <person name="Vainshtein Y."/>
            <person name="Kirstahler P."/>
            <person name="Sohn K."/>
        </authorList>
    </citation>
    <scope>NUCLEOTIDE SEQUENCE [LARGE SCALE GENOMIC DNA]</scope>
    <source>
        <strain evidence="1 3">DSM 40041</strain>
    </source>
</reference>
<evidence type="ECO:0000313" key="1">
    <source>
        <dbReference type="EMBL" id="OSY43834.1"/>
    </source>
</evidence>
<dbReference type="EMBL" id="CP023691">
    <property type="protein sequence ID" value="QEV56353.1"/>
    <property type="molecule type" value="Genomic_DNA"/>
</dbReference>
<name>A0AAE6NPH0_STRPT</name>
<dbReference type="Proteomes" id="UP000325458">
    <property type="component" value="Chromosome"/>
</dbReference>
<accession>A0AAE6NPH0</accession>
<dbReference type="GeneID" id="90928698"/>
<sequence length="180" mass="18776">MVTVLVNGLPGAGKTTLARALADALTLPLFSKDAVKETLADTLAAVRPHACTPREWSRILGAAAGESLWTLLADARGAAVLESPWPAPLRPVVRAGLRRAGVTAVTEVWCDVPLEVARARFAARAAGRHPVHRESSGAHDGDWDVWAVGAEPLGLGTVHRVDTTRPVDVPALAALLGGTP</sequence>
<protein>
    <submittedName>
        <fullName evidence="2">AAA family ATPase</fullName>
    </submittedName>
</protein>
<dbReference type="Pfam" id="PF13671">
    <property type="entry name" value="AAA_33"/>
    <property type="match status" value="1"/>
</dbReference>
<gene>
    <name evidence="1" type="ORF">BG653_04356</name>
    <name evidence="2" type="ORF">CP981_36385</name>
</gene>
<proteinExistence type="predicted"/>
<evidence type="ECO:0000313" key="3">
    <source>
        <dbReference type="Proteomes" id="UP000194225"/>
    </source>
</evidence>
<dbReference type="AlphaFoldDB" id="A0AAE6NPH0"/>
<dbReference type="Proteomes" id="UP000194225">
    <property type="component" value="Unassembled WGS sequence"/>
</dbReference>
<reference evidence="2 4" key="2">
    <citation type="submission" date="2017-09" db="EMBL/GenBank/DDBJ databases">
        <authorList>
            <person name="Lee N."/>
            <person name="Cho B.-K."/>
        </authorList>
    </citation>
    <scope>NUCLEOTIDE SEQUENCE [LARGE SCALE GENOMIC DNA]</scope>
    <source>
        <strain evidence="2 4">ATCC 23948</strain>
    </source>
</reference>
<keyword evidence="3" id="KW-1185">Reference proteome</keyword>
<evidence type="ECO:0000313" key="2">
    <source>
        <dbReference type="EMBL" id="QEV56353.1"/>
    </source>
</evidence>
<dbReference type="Gene3D" id="3.40.50.300">
    <property type="entry name" value="P-loop containing nucleotide triphosphate hydrolases"/>
    <property type="match status" value="1"/>
</dbReference>
<dbReference type="RefSeq" id="WP_085926025.1">
    <property type="nucleotide sequence ID" value="NZ_CP023691.1"/>
</dbReference>
<dbReference type="KEGG" id="spla:CP981_36385"/>
<dbReference type="EMBL" id="MIGA01000030">
    <property type="protein sequence ID" value="OSY43834.1"/>
    <property type="molecule type" value="Genomic_DNA"/>
</dbReference>
<organism evidence="2 4">
    <name type="scientific">Streptomyces platensis</name>
    <dbReference type="NCBI Taxonomy" id="58346"/>
    <lineage>
        <taxon>Bacteria</taxon>
        <taxon>Bacillati</taxon>
        <taxon>Actinomycetota</taxon>
        <taxon>Actinomycetes</taxon>
        <taxon>Kitasatosporales</taxon>
        <taxon>Streptomycetaceae</taxon>
        <taxon>Streptomyces</taxon>
    </lineage>
</organism>